<dbReference type="PRINTS" id="PR01217">
    <property type="entry name" value="PRICHEXTENSN"/>
</dbReference>
<accession>A0LSV3</accession>
<dbReference type="STRING" id="351607.Acel_0740"/>
<keyword evidence="2" id="KW-0472">Membrane</keyword>
<dbReference type="KEGG" id="ace:Acel_0740"/>
<keyword evidence="2" id="KW-1133">Transmembrane helix</keyword>
<dbReference type="Proteomes" id="UP000008221">
    <property type="component" value="Chromosome"/>
</dbReference>
<organism evidence="3 4">
    <name type="scientific">Acidothermus cellulolyticus (strain ATCC 43068 / DSM 8971 / 11B)</name>
    <dbReference type="NCBI Taxonomy" id="351607"/>
    <lineage>
        <taxon>Bacteria</taxon>
        <taxon>Bacillati</taxon>
        <taxon>Actinomycetota</taxon>
        <taxon>Actinomycetes</taxon>
        <taxon>Acidothermales</taxon>
        <taxon>Acidothermaceae</taxon>
        <taxon>Acidothermus</taxon>
    </lineage>
</organism>
<evidence type="ECO:0000256" key="1">
    <source>
        <dbReference type="SAM" id="MobiDB-lite"/>
    </source>
</evidence>
<keyword evidence="4" id="KW-1185">Reference proteome</keyword>
<evidence type="ECO:0000313" key="3">
    <source>
        <dbReference type="EMBL" id="ABK52513.1"/>
    </source>
</evidence>
<feature type="region of interest" description="Disordered" evidence="1">
    <location>
        <begin position="224"/>
        <end position="247"/>
    </location>
</feature>
<feature type="compositionally biased region" description="Basic and acidic residues" evidence="1">
    <location>
        <begin position="26"/>
        <end position="37"/>
    </location>
</feature>
<feature type="compositionally biased region" description="Pro residues" evidence="1">
    <location>
        <begin position="47"/>
        <end position="56"/>
    </location>
</feature>
<sequence length="439" mass="43153">MKDKHLDDTFQSPYAITVLPGRGRTRKDQRGRGKVTDDASQAAPAAAVPPTPPGGPTPASVPGSVPPGTAPTPAPTAPGAAPVGGATPGGGVPISAQDYQSAPPAYAAPPAYPSTQPGYGPAGYAQGYTPAGYAGYPAPGTTPAGYSPPGTTPAATPGYPTPGPVPQAPGAVPGYVTPGSPSSPGYAAAPGGYAAASAGYAPPTGYAAAPAGYTAASAPPSYAAVPPADAPTVTAEANPPEQPGQSIAPAKRRRLGALIAAAVVVLAAGGYYLVPKYVLHHGSTATPATISFPVKLGSAPRVTDTALVDPVRAQVAKLRTASPALSAAGFAVYGTGPRAVVIAGAIPSTASVKTTDDQIRLVTVINKTLAAQGQAATLRQLSSGDPATGQWWCGALRGGKAGTECIAVDRGAVVIVTVYGTNTTANIATASTIRHQVEQ</sequence>
<dbReference type="InParanoid" id="A0LSV3"/>
<dbReference type="EMBL" id="CP000481">
    <property type="protein sequence ID" value="ABK52513.1"/>
    <property type="molecule type" value="Genomic_DNA"/>
</dbReference>
<feature type="region of interest" description="Disordered" evidence="1">
    <location>
        <begin position="1"/>
        <end position="166"/>
    </location>
</feature>
<evidence type="ECO:0000256" key="2">
    <source>
        <dbReference type="SAM" id="Phobius"/>
    </source>
</evidence>
<dbReference type="HOGENOM" id="CLU_623524_0_0_11"/>
<name>A0LSV3_ACIC1</name>
<feature type="compositionally biased region" description="Pro residues" evidence="1">
    <location>
        <begin position="64"/>
        <end position="76"/>
    </location>
</feature>
<gene>
    <name evidence="3" type="ordered locus">Acel_0740</name>
</gene>
<reference evidence="3 4" key="1">
    <citation type="journal article" date="2009" name="Genome Res.">
        <title>Complete genome of the cellulolytic thermophile Acidothermus cellulolyticus 11B provides insights into its ecophysiological and evolutionary adaptations.</title>
        <authorList>
            <person name="Barabote R.D."/>
            <person name="Xie G."/>
            <person name="Leu D.H."/>
            <person name="Normand P."/>
            <person name="Necsulea A."/>
            <person name="Daubin V."/>
            <person name="Medigue C."/>
            <person name="Adney W.S."/>
            <person name="Xu X.C."/>
            <person name="Lapidus A."/>
            <person name="Parales R.E."/>
            <person name="Detter C."/>
            <person name="Pujic P."/>
            <person name="Bruce D."/>
            <person name="Lavire C."/>
            <person name="Challacombe J.F."/>
            <person name="Brettin T.S."/>
            <person name="Berry A.M."/>
        </authorList>
    </citation>
    <scope>NUCLEOTIDE SEQUENCE [LARGE SCALE GENOMIC DNA]</scope>
    <source>
        <strain evidence="4">ATCC 43068 / DSM 8971 / 11B</strain>
    </source>
</reference>
<protein>
    <submittedName>
        <fullName evidence="3">Uncharacterized protein</fullName>
    </submittedName>
</protein>
<keyword evidence="2" id="KW-0812">Transmembrane</keyword>
<proteinExistence type="predicted"/>
<feature type="compositionally biased region" description="Low complexity" evidence="1">
    <location>
        <begin position="224"/>
        <end position="237"/>
    </location>
</feature>
<evidence type="ECO:0000313" key="4">
    <source>
        <dbReference type="Proteomes" id="UP000008221"/>
    </source>
</evidence>
<dbReference type="RefSeq" id="WP_011719576.1">
    <property type="nucleotide sequence ID" value="NC_008578.1"/>
</dbReference>
<feature type="transmembrane region" description="Helical" evidence="2">
    <location>
        <begin position="255"/>
        <end position="274"/>
    </location>
</feature>
<feature type="compositionally biased region" description="Low complexity" evidence="1">
    <location>
        <begin position="116"/>
        <end position="158"/>
    </location>
</feature>
<dbReference type="AlphaFoldDB" id="A0LSV3"/>